<accession>A0A0F0K8V4</accession>
<dbReference type="PATRIC" id="fig|582680.7.peg.3746"/>
<name>A0A0F0K8V4_9MICO</name>
<keyword evidence="1" id="KW-1133">Transmembrane helix</keyword>
<feature type="domain" description="Protein-glutamine gamma-glutamyltransferase-like C-terminal" evidence="2">
    <location>
        <begin position="160"/>
        <end position="228"/>
    </location>
</feature>
<dbReference type="RefSeq" id="WP_052674499.1">
    <property type="nucleotide sequence ID" value="NZ_JYIT01000086.1"/>
</dbReference>
<protein>
    <recommendedName>
        <fullName evidence="2">Protein-glutamine gamma-glutamyltransferase-like C-terminal domain-containing protein</fullName>
    </recommendedName>
</protein>
<dbReference type="AlphaFoldDB" id="A0A0F0K8V4"/>
<evidence type="ECO:0000313" key="3">
    <source>
        <dbReference type="EMBL" id="KJL17442.1"/>
    </source>
</evidence>
<dbReference type="InterPro" id="IPR025403">
    <property type="entry name" value="TgpA-like_C"/>
</dbReference>
<keyword evidence="1" id="KW-0472">Membrane</keyword>
<sequence length="236" mass="25158">MVHDDRRLRSLPLPGALALVVLVTVLLMAIASLQGVPQFGNLLLDRRPPAPTPSSGGQTAGPSIGQRLPDLPLLAAIASVIAIVMAVVGLLLLGWLLWRVVRALWAARPLGRQEGGAVDVGQPAMASDDSVDAGAIRDAAVDAQQAIDEHRDPSDAIVAAWVELEQASARAGRARAESETPGEFTVRILRRRPGRDAEVETLLALYESVRFGGVPADERARAAARRCLAAIEEEWR</sequence>
<dbReference type="Pfam" id="PF13559">
    <property type="entry name" value="DUF4129"/>
    <property type="match status" value="1"/>
</dbReference>
<proteinExistence type="predicted"/>
<evidence type="ECO:0000256" key="1">
    <source>
        <dbReference type="SAM" id="Phobius"/>
    </source>
</evidence>
<feature type="transmembrane region" description="Helical" evidence="1">
    <location>
        <begin position="73"/>
        <end position="98"/>
    </location>
</feature>
<keyword evidence="1" id="KW-0812">Transmembrane</keyword>
<gene>
    <name evidence="3" type="ORF">RL72_03690</name>
</gene>
<evidence type="ECO:0000313" key="4">
    <source>
        <dbReference type="Proteomes" id="UP000033448"/>
    </source>
</evidence>
<evidence type="ECO:0000259" key="2">
    <source>
        <dbReference type="Pfam" id="PF13559"/>
    </source>
</evidence>
<dbReference type="EMBL" id="JYIT01000086">
    <property type="protein sequence ID" value="KJL17442.1"/>
    <property type="molecule type" value="Genomic_DNA"/>
</dbReference>
<keyword evidence="4" id="KW-1185">Reference proteome</keyword>
<dbReference type="Proteomes" id="UP000033448">
    <property type="component" value="Unassembled WGS sequence"/>
</dbReference>
<comment type="caution">
    <text evidence="3">The sequence shown here is derived from an EMBL/GenBank/DDBJ whole genome shotgun (WGS) entry which is preliminary data.</text>
</comment>
<organism evidence="3 4">
    <name type="scientific">Microbacterium azadirachtae</name>
    <dbReference type="NCBI Taxonomy" id="582680"/>
    <lineage>
        <taxon>Bacteria</taxon>
        <taxon>Bacillati</taxon>
        <taxon>Actinomycetota</taxon>
        <taxon>Actinomycetes</taxon>
        <taxon>Micrococcales</taxon>
        <taxon>Microbacteriaceae</taxon>
        <taxon>Microbacterium</taxon>
    </lineage>
</organism>
<reference evidence="3 4" key="1">
    <citation type="submission" date="2015-02" db="EMBL/GenBank/DDBJ databases">
        <title>Draft genome sequences of ten Microbacterium spp. with emphasis on heavy metal contaminated environments.</title>
        <authorList>
            <person name="Corretto E."/>
        </authorList>
    </citation>
    <scope>NUCLEOTIDE SEQUENCE [LARGE SCALE GENOMIC DNA]</scope>
    <source>
        <strain evidence="3 4">DSM 23848</strain>
    </source>
</reference>
<dbReference type="OrthoDB" id="5198230at2"/>